<name>A0A4Z1HG04_9HELO</name>
<evidence type="ECO:0000256" key="1">
    <source>
        <dbReference type="SAM" id="Phobius"/>
    </source>
</evidence>
<accession>A0A4Z1HG04</accession>
<keyword evidence="1" id="KW-0472">Membrane</keyword>
<sequence>MKARNEVNQRVVEAQQGLMLSAPSEERSKLLGHCWEIGFEETEGQLSLPRYSRLLAEHDSEFASALSNVLHFELRLPSDFSHEASARGLSDQDHFYYARLLDRDLPVRNTDSLDSSIFFSQITDAYILSGTRVRPTGKQRTLLISKKYCLCVVYNGALFFYNIPLWYVGKATTVRSFRRVLALL</sequence>
<keyword evidence="3" id="KW-1185">Reference proteome</keyword>
<reference evidence="2 3" key="1">
    <citation type="submission" date="2017-12" db="EMBL/GenBank/DDBJ databases">
        <title>Comparative genomics of Botrytis spp.</title>
        <authorList>
            <person name="Valero-Jimenez C.A."/>
            <person name="Tapia P."/>
            <person name="Veloso J."/>
            <person name="Silva-Moreno E."/>
            <person name="Staats M."/>
            <person name="Valdes J.H."/>
            <person name="Van Kan J.A.L."/>
        </authorList>
    </citation>
    <scope>NUCLEOTIDE SEQUENCE [LARGE SCALE GENOMIC DNA]</scope>
    <source>
        <strain evidence="2 3">MUCL11595</strain>
    </source>
</reference>
<keyword evidence="1" id="KW-1133">Transmembrane helix</keyword>
<proteinExistence type="predicted"/>
<evidence type="ECO:0000313" key="3">
    <source>
        <dbReference type="Proteomes" id="UP000297527"/>
    </source>
</evidence>
<dbReference type="Proteomes" id="UP000297527">
    <property type="component" value="Unassembled WGS sequence"/>
</dbReference>
<dbReference type="AlphaFoldDB" id="A0A4Z1HG04"/>
<dbReference type="OrthoDB" id="2129688at2759"/>
<feature type="transmembrane region" description="Helical" evidence="1">
    <location>
        <begin position="148"/>
        <end position="168"/>
    </location>
</feature>
<comment type="caution">
    <text evidence="2">The sequence shown here is derived from an EMBL/GenBank/DDBJ whole genome shotgun (WGS) entry which is preliminary data.</text>
</comment>
<evidence type="ECO:0000313" key="2">
    <source>
        <dbReference type="EMBL" id="TGO46212.1"/>
    </source>
</evidence>
<organism evidence="2 3">
    <name type="scientific">Botryotinia convoluta</name>
    <dbReference type="NCBI Taxonomy" id="54673"/>
    <lineage>
        <taxon>Eukaryota</taxon>
        <taxon>Fungi</taxon>
        <taxon>Dikarya</taxon>
        <taxon>Ascomycota</taxon>
        <taxon>Pezizomycotina</taxon>
        <taxon>Leotiomycetes</taxon>
        <taxon>Helotiales</taxon>
        <taxon>Sclerotiniaceae</taxon>
        <taxon>Botryotinia</taxon>
    </lineage>
</organism>
<gene>
    <name evidence="2" type="ORF">BCON_0337g00010</name>
</gene>
<protein>
    <submittedName>
        <fullName evidence="2">Uncharacterized protein</fullName>
    </submittedName>
</protein>
<dbReference type="EMBL" id="PQXN01000335">
    <property type="protein sequence ID" value="TGO46212.1"/>
    <property type="molecule type" value="Genomic_DNA"/>
</dbReference>
<keyword evidence="1" id="KW-0812">Transmembrane</keyword>